<feature type="compositionally biased region" description="Gly residues" evidence="1">
    <location>
        <begin position="193"/>
        <end position="222"/>
    </location>
</feature>
<gene>
    <name evidence="4" type="ORF">GCM10009663_32750</name>
</gene>
<dbReference type="EMBL" id="BAAALD010000028">
    <property type="protein sequence ID" value="GAA1086567.1"/>
    <property type="molecule type" value="Genomic_DNA"/>
</dbReference>
<keyword evidence="2" id="KW-0812">Transmembrane</keyword>
<reference evidence="5" key="1">
    <citation type="journal article" date="2019" name="Int. J. Syst. Evol. Microbiol.">
        <title>The Global Catalogue of Microorganisms (GCM) 10K type strain sequencing project: providing services to taxonomists for standard genome sequencing and annotation.</title>
        <authorList>
            <consortium name="The Broad Institute Genomics Platform"/>
            <consortium name="The Broad Institute Genome Sequencing Center for Infectious Disease"/>
            <person name="Wu L."/>
            <person name="Ma J."/>
        </authorList>
    </citation>
    <scope>NUCLEOTIDE SEQUENCE [LARGE SCALE GENOMIC DNA]</scope>
    <source>
        <strain evidence="5">JCM 13002</strain>
    </source>
</reference>
<dbReference type="RefSeq" id="WP_344624348.1">
    <property type="nucleotide sequence ID" value="NZ_BAAALD010000028.1"/>
</dbReference>
<keyword evidence="2" id="KW-0472">Membrane</keyword>
<name>A0ABP4E2E5_9ACTN</name>
<evidence type="ECO:0000256" key="2">
    <source>
        <dbReference type="SAM" id="Phobius"/>
    </source>
</evidence>
<evidence type="ECO:0000313" key="5">
    <source>
        <dbReference type="Proteomes" id="UP001499987"/>
    </source>
</evidence>
<evidence type="ECO:0000256" key="1">
    <source>
        <dbReference type="SAM" id="MobiDB-lite"/>
    </source>
</evidence>
<dbReference type="Pfam" id="PF18914">
    <property type="entry name" value="DUF5666"/>
    <property type="match status" value="1"/>
</dbReference>
<dbReference type="Proteomes" id="UP001499987">
    <property type="component" value="Unassembled WGS sequence"/>
</dbReference>
<feature type="domain" description="DUF5666" evidence="3">
    <location>
        <begin position="124"/>
        <end position="188"/>
    </location>
</feature>
<accession>A0ABP4E2E5</accession>
<feature type="transmembrane region" description="Helical" evidence="2">
    <location>
        <begin position="46"/>
        <end position="65"/>
    </location>
</feature>
<evidence type="ECO:0000313" key="4">
    <source>
        <dbReference type="EMBL" id="GAA1086567.1"/>
    </source>
</evidence>
<dbReference type="InterPro" id="IPR043724">
    <property type="entry name" value="DUF5666"/>
</dbReference>
<feature type="region of interest" description="Disordered" evidence="1">
    <location>
        <begin position="191"/>
        <end position="222"/>
    </location>
</feature>
<organism evidence="4 5">
    <name type="scientific">Kitasatospora arboriphila</name>
    <dbReference type="NCBI Taxonomy" id="258052"/>
    <lineage>
        <taxon>Bacteria</taxon>
        <taxon>Bacillati</taxon>
        <taxon>Actinomycetota</taxon>
        <taxon>Actinomycetes</taxon>
        <taxon>Kitasatosporales</taxon>
        <taxon>Streptomycetaceae</taxon>
        <taxon>Kitasatospora</taxon>
    </lineage>
</organism>
<sequence length="222" mass="20884">MTSENEPGRALGPVEATELLNTAPDARDIAAELAAPPRPRLPWPTLVLAGAVIATAAFAGGAWYAKGDGNGAGRQAAAGRQGAGAGGFGGYGGGAGGYGGRAGNGGGNAAGGNAPGGQGAGFTRGTVASVDGTTVYLTDASGNTVKVTTADSTKVTLNKEGKIGDLQPGQTVTVLGQKGSDGSYTATQLTEGAAGGFGGRGGGTGNGGTGTGASQAGGTGSR</sequence>
<protein>
    <recommendedName>
        <fullName evidence="3">DUF5666 domain-containing protein</fullName>
    </recommendedName>
</protein>
<proteinExistence type="predicted"/>
<keyword evidence="2" id="KW-1133">Transmembrane helix</keyword>
<comment type="caution">
    <text evidence="4">The sequence shown here is derived from an EMBL/GenBank/DDBJ whole genome shotgun (WGS) entry which is preliminary data.</text>
</comment>
<keyword evidence="5" id="KW-1185">Reference proteome</keyword>
<evidence type="ECO:0000259" key="3">
    <source>
        <dbReference type="Pfam" id="PF18914"/>
    </source>
</evidence>